<dbReference type="Gene3D" id="1.10.506.10">
    <property type="entry name" value="GTPase Activation - p120gap, domain 1"/>
    <property type="match status" value="1"/>
</dbReference>
<dbReference type="OrthoDB" id="775356at2759"/>
<evidence type="ECO:0000259" key="3">
    <source>
        <dbReference type="PROSITE" id="PS50018"/>
    </source>
</evidence>
<feature type="compositionally biased region" description="Polar residues" evidence="2">
    <location>
        <begin position="68"/>
        <end position="78"/>
    </location>
</feature>
<keyword evidence="1" id="KW-0175">Coiled coil</keyword>
<dbReference type="Pfam" id="PF00307">
    <property type="entry name" value="CH"/>
    <property type="match status" value="1"/>
</dbReference>
<dbReference type="Proteomes" id="UP000190776">
    <property type="component" value="Unassembled WGS sequence"/>
</dbReference>
<feature type="domain" description="Calponin-homology (CH)" evidence="4">
    <location>
        <begin position="313"/>
        <end position="419"/>
    </location>
</feature>
<dbReference type="SUPFAM" id="SSF143885">
    <property type="entry name" value="RGC domain-like"/>
    <property type="match status" value="1"/>
</dbReference>
<feature type="compositionally biased region" description="Polar residues" evidence="2">
    <location>
        <begin position="156"/>
        <end position="201"/>
    </location>
</feature>
<dbReference type="PROSITE" id="PS50018">
    <property type="entry name" value="RAS_GTPASE_ACTIV_2"/>
    <property type="match status" value="1"/>
</dbReference>
<name>A0A1S8BG90_9PEZI</name>
<dbReference type="Pfam" id="PF00616">
    <property type="entry name" value="RasGAP"/>
    <property type="match status" value="1"/>
</dbReference>
<protein>
    <submittedName>
        <fullName evidence="5">Ras GTPase-activating-like protein rng2</fullName>
    </submittedName>
</protein>
<feature type="compositionally biased region" description="Low complexity" evidence="2">
    <location>
        <begin position="23"/>
        <end position="50"/>
    </location>
</feature>
<organism evidence="5 6">
    <name type="scientific">Diplodia seriata</name>
    <dbReference type="NCBI Taxonomy" id="420778"/>
    <lineage>
        <taxon>Eukaryota</taxon>
        <taxon>Fungi</taxon>
        <taxon>Dikarya</taxon>
        <taxon>Ascomycota</taxon>
        <taxon>Pezizomycotina</taxon>
        <taxon>Dothideomycetes</taxon>
        <taxon>Dothideomycetes incertae sedis</taxon>
        <taxon>Botryosphaeriales</taxon>
        <taxon>Botryosphaeriaceae</taxon>
        <taxon>Diplodia</taxon>
    </lineage>
</organism>
<dbReference type="Pfam" id="PF03836">
    <property type="entry name" value="RasGAP_C"/>
    <property type="match status" value="1"/>
</dbReference>
<evidence type="ECO:0000256" key="2">
    <source>
        <dbReference type="SAM" id="MobiDB-lite"/>
    </source>
</evidence>
<dbReference type="GO" id="GO:0005096">
    <property type="term" value="F:GTPase activator activity"/>
    <property type="evidence" value="ECO:0007669"/>
    <property type="project" value="TreeGrafter"/>
</dbReference>
<dbReference type="InterPro" id="IPR008936">
    <property type="entry name" value="Rho_GTPase_activation_prot"/>
</dbReference>
<dbReference type="InterPro" id="IPR036872">
    <property type="entry name" value="CH_dom_sf"/>
</dbReference>
<dbReference type="Gene3D" id="1.10.418.10">
    <property type="entry name" value="Calponin-like domain"/>
    <property type="match status" value="1"/>
</dbReference>
<dbReference type="CDD" id="cd21206">
    <property type="entry name" value="CH_IQGAP"/>
    <property type="match status" value="1"/>
</dbReference>
<feature type="coiled-coil region" evidence="1">
    <location>
        <begin position="483"/>
        <end position="510"/>
    </location>
</feature>
<evidence type="ECO:0000313" key="5">
    <source>
        <dbReference type="EMBL" id="OMP86524.1"/>
    </source>
</evidence>
<accession>A0A1S8BG90</accession>
<gene>
    <name evidence="5" type="ORF">BK809_0003694</name>
</gene>
<reference evidence="5 6" key="1">
    <citation type="submission" date="2017-01" db="EMBL/GenBank/DDBJ databases">
        <title>Draft genome sequence of Diplodia seriata F98.1, a fungal species involved in grapevine trunk diseases.</title>
        <authorList>
            <person name="Robert-Siegwald G."/>
            <person name="Vallet J."/>
            <person name="Abou-Mansour E."/>
            <person name="Xu J."/>
            <person name="Rey P."/>
            <person name="Bertsch C."/>
            <person name="Rego C."/>
            <person name="Larignon P."/>
            <person name="Fontaine F."/>
            <person name="Lebrun M.-H."/>
        </authorList>
    </citation>
    <scope>NUCLEOTIDE SEQUENCE [LARGE SCALE GENOMIC DNA]</scope>
    <source>
        <strain evidence="5 6">F98.1</strain>
    </source>
</reference>
<dbReference type="GO" id="GO:0005938">
    <property type="term" value="C:cell cortex"/>
    <property type="evidence" value="ECO:0007669"/>
    <property type="project" value="TreeGrafter"/>
</dbReference>
<evidence type="ECO:0000256" key="1">
    <source>
        <dbReference type="SAM" id="Coils"/>
    </source>
</evidence>
<sequence length="1806" mass="205344">MSNSPTRPRSQHHQASFPSPLRQTSTASNGSSGQSSSDAPSRTSTVSSSSNGLTDFRSVLKSHRRGLSENTTVVTSQDPPLGHNPAGTYLSMRSKLRPLPHAPASPPSSPEKAHTPTHSRSKSYAPTSSSPPIIDTAASRAHPRSPNLPTPLSPPVQDTTPPRSHNRSQSLDPFNAPQLHSTASPSSAMDGSTSPTKQYSMALSRADSIRAPGGGRPARERPKSVAFAPQLEHPDLKGLERSSTAQLRTLSKFGATGDEEFTIKSPEEEVVGMHGRRRLQRGMSTRGKKVQSGWATRTWMDQQRQFLQAYEYLCHIGEAKEWIEDIIDKPIPAIVQLEEALRDGVTLAEIVQALNHDKPVRIFRHPKLQFRHSDNIALFFRLLHDVELPELFRFELVDLYEKKNIPKVIYCIHALSWLLYRKGIVDFRIGNLVGQLQFEDHELEEMQKGLDKSGVSMPNFSGMSANFGEPEPEPEPEPVETEEERIQRELAEYEDIVVDLQAQIRGAMERMRLGEFMQALWDNEDWIVDLQSRIRGDFSRQIAEYKMDMRRFAVNLQSAGRGFIVRSKQRSNEQYWHNKEKEVVTLQSLVRARKARAEVQHTKACVQHHEPGIRSFQAAIRGALKRRDVGDQYEATKEATSGVTELQAAIRGALLRKFIEDQLADLQDAETGIQAFQSAVRGALLRNKVEDQIAGLQDAEVSIQALQSAIRGALLRKQMDDQWTATQEAGNQIELLQALTRGMLIRKSQRAEQDNLRQQEAVFTMLQGAIRGAAARSQTSQLVEDLSSKEEHWAELQAAARGNALRSSMDQLREMLASCTDEIVEIQSAARGAKARADVAETLNALAEEEEMILDLQSAIRGQLLRQKYQADLDALEAATQSITEFQSAVRGFAARNETYDTLCALAENEEQVIELQALTRAMLARAKIGTLLMNLEPEEEAICELQSLARGKLIRTRFVEKQKFYRENMEKVIKVQSFVRGRQQGEAYKSLTSGKNPPVSTVKNFVHLLNDSDIDFDEEIEFERLRKTVVQHIRQNEMAEQYIDQLDIKIALLVRNKITLDEVVKHQRHFGGHVGNLLTNKELASKDPFDLRALNKNSRRKLEHYQEFFFILQTQPQYLARLFKKLRDQGLAEKESKRVELLIMGLFGFAQKRREEYYLLKLIARSIKEEVEICGSVQDYLRGNFFWSKVLANYVRTPRDRKYLRELLGPLIKENIMENEALDLESDPLQIYRSAINNEELRTGRRSRRMLDVPREEAIRDPETRETFIRHLQDLRDIADQFFASMEELLHKMPYGMRYVAQQQHEALCKKFPHDEPQYILQIIGHWLWKTYLQPALVQPETWGVIDRGLSPLQKRNLGEVAKVVGQVAAGRHFGGDNIYLQPLNSYITEAISRLGEIWTTLITIRPAESQFDIDEFNDLYSTQKPTLYIKLSDIFGIHQLVASDLPSVCIAQDDIPLRELLRELGSAKGNEHELSGVNATEISLTLNPKFHEVEDADAPIRALYMETKRCVLYIIRIQTGPDLLSIMVKPVTDEDEDRWAALIQEEIIPDDNRQRSAYTNTASPLIDIASLSYTELKRTALENIMTLEHTGRIDRHNRYQDLLNEIAIDIRTKHRRRIQRSREMENIRATLNALDSKSEWLDSQLKSYNNYIEQAMVTLQSKKGKKKFLLPFTKQYNHERELQRRGQVPKFGSFKYSARALGEKGVLVEWRGYTDKDRGWEKTNITISSDQVGIFLVEGSVGSMMIPGASAVIPLDDLLQAQFENKQFIHLFGGEEAGAQGSLKLNVNLLLHLVFKKFYRDGGS</sequence>
<dbReference type="CDD" id="cd05127">
    <property type="entry name" value="RasGAP_IQGAP_like"/>
    <property type="match status" value="1"/>
</dbReference>
<dbReference type="SUPFAM" id="SSF47576">
    <property type="entry name" value="Calponin-homology domain, CH-domain"/>
    <property type="match status" value="1"/>
</dbReference>
<feature type="region of interest" description="Disordered" evidence="2">
    <location>
        <begin position="1"/>
        <end position="201"/>
    </location>
</feature>
<dbReference type="SMART" id="SM00033">
    <property type="entry name" value="CH"/>
    <property type="match status" value="1"/>
</dbReference>
<dbReference type="InterPro" id="IPR000593">
    <property type="entry name" value="RasGAP_C"/>
</dbReference>
<feature type="compositionally biased region" description="Pro residues" evidence="2">
    <location>
        <begin position="100"/>
        <end position="109"/>
    </location>
</feature>
<dbReference type="InterPro" id="IPR001715">
    <property type="entry name" value="CH_dom"/>
</dbReference>
<dbReference type="PANTHER" id="PTHR14149:SF14">
    <property type="entry name" value="CALPONIN-HOMOLOGY (CH) DOMAIN-CONTAINING PROTEIN"/>
    <property type="match status" value="1"/>
</dbReference>
<dbReference type="InterPro" id="IPR000048">
    <property type="entry name" value="IQ_motif_EF-hand-BS"/>
</dbReference>
<dbReference type="SMART" id="SM00015">
    <property type="entry name" value="IQ"/>
    <property type="match status" value="12"/>
</dbReference>
<dbReference type="EMBL" id="MSZU01000080">
    <property type="protein sequence ID" value="OMP86524.1"/>
    <property type="molecule type" value="Genomic_DNA"/>
</dbReference>
<dbReference type="PANTHER" id="PTHR14149">
    <property type="entry name" value="RAS GTPASE-ACTIVATING PROTEIN WITH IQ MOTIF"/>
    <property type="match status" value="1"/>
</dbReference>
<dbReference type="PROSITE" id="PS50021">
    <property type="entry name" value="CH"/>
    <property type="match status" value="1"/>
</dbReference>
<dbReference type="PROSITE" id="PS50096">
    <property type="entry name" value="IQ"/>
    <property type="match status" value="11"/>
</dbReference>
<feature type="compositionally biased region" description="Polar residues" evidence="2">
    <location>
        <begin position="1"/>
        <end position="17"/>
    </location>
</feature>
<feature type="domain" description="Ras-GAP" evidence="3">
    <location>
        <begin position="1155"/>
        <end position="1371"/>
    </location>
</feature>
<feature type="compositionally biased region" description="Polar residues" evidence="2">
    <location>
        <begin position="122"/>
        <end position="131"/>
    </location>
</feature>
<comment type="caution">
    <text evidence="5">The sequence shown here is derived from an EMBL/GenBank/DDBJ whole genome shotgun (WGS) entry which is preliminary data.</text>
</comment>
<dbReference type="InterPro" id="IPR001936">
    <property type="entry name" value="RasGAP_dom"/>
</dbReference>
<proteinExistence type="predicted"/>
<dbReference type="SMART" id="SM00323">
    <property type="entry name" value="RasGAP"/>
    <property type="match status" value="1"/>
</dbReference>
<dbReference type="SUPFAM" id="SSF48350">
    <property type="entry name" value="GTPase activation domain, GAP"/>
    <property type="match status" value="1"/>
</dbReference>
<dbReference type="STRING" id="420778.A0A1S8BG90"/>
<evidence type="ECO:0000313" key="6">
    <source>
        <dbReference type="Proteomes" id="UP000190776"/>
    </source>
</evidence>
<evidence type="ECO:0000259" key="4">
    <source>
        <dbReference type="PROSITE" id="PS50021"/>
    </source>
</evidence>